<dbReference type="Proteomes" id="UP001141806">
    <property type="component" value="Unassembled WGS sequence"/>
</dbReference>
<organism evidence="1 2">
    <name type="scientific">Protea cynaroides</name>
    <dbReference type="NCBI Taxonomy" id="273540"/>
    <lineage>
        <taxon>Eukaryota</taxon>
        <taxon>Viridiplantae</taxon>
        <taxon>Streptophyta</taxon>
        <taxon>Embryophyta</taxon>
        <taxon>Tracheophyta</taxon>
        <taxon>Spermatophyta</taxon>
        <taxon>Magnoliopsida</taxon>
        <taxon>Proteales</taxon>
        <taxon>Proteaceae</taxon>
        <taxon>Protea</taxon>
    </lineage>
</organism>
<sequence>MERVFTTAYSAFIHSSCYFGTVQRTRGVERLCSATERGEVLLSYPIIFTRGKPRKAYECASRRRIPTQSAPTAREYQPVGVGAAPRALFALGVVRPPSYFGPIFIPYSGGWQSSQNKLAVSMTRRGPEQAFADPWGLCFGYKKCFFASLACSASTRVSAVGLSEVTRAEAKAPCYAP</sequence>
<reference evidence="1" key="1">
    <citation type="journal article" date="2023" name="Plant J.">
        <title>The genome of the king protea, Protea cynaroides.</title>
        <authorList>
            <person name="Chang J."/>
            <person name="Duong T.A."/>
            <person name="Schoeman C."/>
            <person name="Ma X."/>
            <person name="Roodt D."/>
            <person name="Barker N."/>
            <person name="Li Z."/>
            <person name="Van de Peer Y."/>
            <person name="Mizrachi E."/>
        </authorList>
    </citation>
    <scope>NUCLEOTIDE SEQUENCE</scope>
    <source>
        <tissue evidence="1">Young leaves</tissue>
    </source>
</reference>
<proteinExistence type="predicted"/>
<protein>
    <submittedName>
        <fullName evidence="1">Uncharacterized protein</fullName>
    </submittedName>
</protein>
<gene>
    <name evidence="1" type="ORF">NE237_019506</name>
</gene>
<dbReference type="AlphaFoldDB" id="A0A9Q0GKM3"/>
<name>A0A9Q0GKM3_9MAGN</name>
<evidence type="ECO:0000313" key="1">
    <source>
        <dbReference type="EMBL" id="KAJ4946664.1"/>
    </source>
</evidence>
<dbReference type="EMBL" id="JAMYWD010000956">
    <property type="protein sequence ID" value="KAJ4946664.1"/>
    <property type="molecule type" value="Genomic_DNA"/>
</dbReference>
<evidence type="ECO:0000313" key="2">
    <source>
        <dbReference type="Proteomes" id="UP001141806"/>
    </source>
</evidence>
<comment type="caution">
    <text evidence="1">The sequence shown here is derived from an EMBL/GenBank/DDBJ whole genome shotgun (WGS) entry which is preliminary data.</text>
</comment>
<accession>A0A9Q0GKM3</accession>
<keyword evidence="2" id="KW-1185">Reference proteome</keyword>
<dbReference type="OrthoDB" id="10470882at2759"/>